<comment type="similarity">
    <text evidence="3 11">Belongs to the glycosyl hydrolase 13 family.</text>
</comment>
<dbReference type="InterPro" id="IPR002044">
    <property type="entry name" value="CBM20"/>
</dbReference>
<keyword evidence="9 12" id="KW-0119">Carbohydrate metabolism</keyword>
<dbReference type="Gene3D" id="2.60.40.10">
    <property type="entry name" value="Immunoglobulins"/>
    <property type="match status" value="1"/>
</dbReference>
<dbReference type="Pfam" id="PF00128">
    <property type="entry name" value="Alpha-amylase"/>
    <property type="match status" value="1"/>
</dbReference>
<evidence type="ECO:0000256" key="3">
    <source>
        <dbReference type="ARBA" id="ARBA00008061"/>
    </source>
</evidence>
<dbReference type="SMART" id="SM00632">
    <property type="entry name" value="Aamy_C"/>
    <property type="match status" value="1"/>
</dbReference>
<dbReference type="InterPro" id="IPR013783">
    <property type="entry name" value="Ig-like_fold"/>
</dbReference>
<evidence type="ECO:0000256" key="5">
    <source>
        <dbReference type="ARBA" id="ARBA00017303"/>
    </source>
</evidence>
<evidence type="ECO:0000256" key="12">
    <source>
        <dbReference type="RuleBase" id="RU361134"/>
    </source>
</evidence>
<dbReference type="SMART" id="SM01065">
    <property type="entry name" value="CBM_2"/>
    <property type="match status" value="1"/>
</dbReference>
<evidence type="ECO:0000256" key="6">
    <source>
        <dbReference type="ARBA" id="ARBA00022723"/>
    </source>
</evidence>
<dbReference type="InterPro" id="IPR006048">
    <property type="entry name" value="A-amylase/branching_C"/>
</dbReference>
<evidence type="ECO:0000256" key="4">
    <source>
        <dbReference type="ARBA" id="ARBA00012595"/>
    </source>
</evidence>
<evidence type="ECO:0000256" key="7">
    <source>
        <dbReference type="ARBA" id="ARBA00022801"/>
    </source>
</evidence>
<evidence type="ECO:0000256" key="10">
    <source>
        <dbReference type="ARBA" id="ARBA00023295"/>
    </source>
</evidence>
<dbReference type="Gene3D" id="2.60.40.1180">
    <property type="entry name" value="Golgi alpha-mannosidase II"/>
    <property type="match status" value="1"/>
</dbReference>
<keyword evidence="14" id="KW-0732">Signal</keyword>
<organism evidence="16 17">
    <name type="scientific">Roseateles asaccharophilus</name>
    <dbReference type="NCBI Taxonomy" id="582607"/>
    <lineage>
        <taxon>Bacteria</taxon>
        <taxon>Pseudomonadati</taxon>
        <taxon>Pseudomonadota</taxon>
        <taxon>Betaproteobacteria</taxon>
        <taxon>Burkholderiales</taxon>
        <taxon>Sphaerotilaceae</taxon>
        <taxon>Roseateles</taxon>
    </lineage>
</organism>
<dbReference type="InterPro" id="IPR013780">
    <property type="entry name" value="Glyco_hydro_b"/>
</dbReference>
<evidence type="ECO:0000256" key="2">
    <source>
        <dbReference type="ARBA" id="ARBA00001913"/>
    </source>
</evidence>
<feature type="signal peptide" evidence="14">
    <location>
        <begin position="1"/>
        <end position="31"/>
    </location>
</feature>
<dbReference type="PANTHER" id="PTHR43447">
    <property type="entry name" value="ALPHA-AMYLASE"/>
    <property type="match status" value="1"/>
</dbReference>
<comment type="cofactor">
    <cofactor evidence="2">
        <name>Ca(2+)</name>
        <dbReference type="ChEBI" id="CHEBI:29108"/>
    </cofactor>
</comment>
<dbReference type="SMART" id="SM00642">
    <property type="entry name" value="Aamy"/>
    <property type="match status" value="1"/>
</dbReference>
<dbReference type="EC" id="3.2.1.1" evidence="4 12"/>
<evidence type="ECO:0000256" key="8">
    <source>
        <dbReference type="ARBA" id="ARBA00022837"/>
    </source>
</evidence>
<accession>A0ABU2A5R0</accession>
<dbReference type="InterPro" id="IPR006047">
    <property type="entry name" value="GH13_cat_dom"/>
</dbReference>
<protein>
    <recommendedName>
        <fullName evidence="5 12">Alpha-amylase</fullName>
        <ecNumber evidence="4 12">3.2.1.1</ecNumber>
    </recommendedName>
</protein>
<sequence>MHKLPTSRRLAHALTLTASAALACLATPAQALNPKATSVQMFQWSWPDIATECTQSLGPKGVGGVQISPPHASKVANGWWGVYQPVNYVNLTSRMGTPAQLQSMINTCHAAGVRVYADIVVNQMADGSGTATDGSTWNGNTLSYPFFSPNDFHARCDIQPGDYNTPAGRWAVQNCRLGGLPDLATENPYVKGQIVNYLKALLALGVDGFRIDASKHMPADAWVDIMNTVKAAYPTTLQGEPIWVTQEIINDGEADRPSYFPVGTLNEFQFTYAMRDVFRGHNGMTLSSIPGVMGTWGNWGGSWGFIQPQNATVFIANWDTERHGGSLNINNAGGNDGANQRYTLANIFMLAQAYGEAQLFSGYKFSNVDADRPTTSPYSGGSPQINVVWDFAHRWTPLANMVGFRNATIGQAQQNWIVGDNGNQVAFSRGNAGFVALNNSGSAWTRTFATGMAAGTYCNVINGEKNAAGTGCTADSVTVDASGNASFTVPANNSGSNAAVAIHTGQKTSSGGGGGSCAVTFTIANANTSWGQNLRVVGSATGLGAWAPASGFALTIQGSGANVPWSGTVNLPAGTAVQYKYVKWNGSTATWESNQATGSGNREFTSCAGGGTQSRADGNFKF</sequence>
<keyword evidence="6" id="KW-0479">Metal-binding</keyword>
<keyword evidence="7 12" id="KW-0378">Hydrolase</keyword>
<dbReference type="PROSITE" id="PS51166">
    <property type="entry name" value="CBM20"/>
    <property type="match status" value="1"/>
</dbReference>
<dbReference type="PROSITE" id="PS51257">
    <property type="entry name" value="PROKAR_LIPOPROTEIN"/>
    <property type="match status" value="1"/>
</dbReference>
<keyword evidence="17" id="KW-1185">Reference proteome</keyword>
<feature type="region of interest" description="Disordered" evidence="13">
    <location>
        <begin position="593"/>
        <end position="622"/>
    </location>
</feature>
<evidence type="ECO:0000256" key="14">
    <source>
        <dbReference type="SAM" id="SignalP"/>
    </source>
</evidence>
<evidence type="ECO:0000256" key="11">
    <source>
        <dbReference type="RuleBase" id="RU003615"/>
    </source>
</evidence>
<reference evidence="16 17" key="1">
    <citation type="submission" date="2023-07" db="EMBL/GenBank/DDBJ databases">
        <title>Sorghum-associated microbial communities from plants grown in Nebraska, USA.</title>
        <authorList>
            <person name="Schachtman D."/>
        </authorList>
    </citation>
    <scope>NUCLEOTIDE SEQUENCE [LARGE SCALE GENOMIC DNA]</scope>
    <source>
        <strain evidence="16 17">BE316</strain>
    </source>
</reference>
<feature type="compositionally biased region" description="Polar residues" evidence="13">
    <location>
        <begin position="593"/>
        <end position="604"/>
    </location>
</feature>
<evidence type="ECO:0000256" key="13">
    <source>
        <dbReference type="SAM" id="MobiDB-lite"/>
    </source>
</evidence>
<dbReference type="EMBL" id="JAVDXV010000002">
    <property type="protein sequence ID" value="MDR7332470.1"/>
    <property type="molecule type" value="Genomic_DNA"/>
</dbReference>
<comment type="caution">
    <text evidence="16">The sequence shown here is derived from an EMBL/GenBank/DDBJ whole genome shotgun (WGS) entry which is preliminary data.</text>
</comment>
<dbReference type="InterPro" id="IPR031319">
    <property type="entry name" value="A-amylase_C"/>
</dbReference>
<dbReference type="Proteomes" id="UP001180825">
    <property type="component" value="Unassembled WGS sequence"/>
</dbReference>
<dbReference type="RefSeq" id="WP_310326984.1">
    <property type="nucleotide sequence ID" value="NZ_JAVDXV010000002.1"/>
</dbReference>
<evidence type="ECO:0000256" key="9">
    <source>
        <dbReference type="ARBA" id="ARBA00023277"/>
    </source>
</evidence>
<feature type="domain" description="CBM20" evidence="15">
    <location>
        <begin position="511"/>
        <end position="622"/>
    </location>
</feature>
<dbReference type="CDD" id="cd11317">
    <property type="entry name" value="AmyAc_bac_euk_AmyA"/>
    <property type="match status" value="1"/>
</dbReference>
<evidence type="ECO:0000313" key="16">
    <source>
        <dbReference type="EMBL" id="MDR7332470.1"/>
    </source>
</evidence>
<keyword evidence="10 12" id="KW-0326">Glycosidase</keyword>
<dbReference type="Pfam" id="PF00686">
    <property type="entry name" value="CBM_20"/>
    <property type="match status" value="1"/>
</dbReference>
<name>A0ABU2A5R0_9BURK</name>
<dbReference type="InterPro" id="IPR006046">
    <property type="entry name" value="Alpha_amylase"/>
</dbReference>
<evidence type="ECO:0000313" key="17">
    <source>
        <dbReference type="Proteomes" id="UP001180825"/>
    </source>
</evidence>
<dbReference type="InterPro" id="IPR017853">
    <property type="entry name" value="GH"/>
</dbReference>
<feature type="chain" id="PRO_5045291689" description="Alpha-amylase" evidence="14">
    <location>
        <begin position="32"/>
        <end position="622"/>
    </location>
</feature>
<dbReference type="Pfam" id="PF02806">
    <property type="entry name" value="Alpha-amylase_C"/>
    <property type="match status" value="1"/>
</dbReference>
<dbReference type="SUPFAM" id="SSF49452">
    <property type="entry name" value="Starch-binding domain-like"/>
    <property type="match status" value="1"/>
</dbReference>
<dbReference type="SUPFAM" id="SSF51445">
    <property type="entry name" value="(Trans)glycosidases"/>
    <property type="match status" value="1"/>
</dbReference>
<dbReference type="SUPFAM" id="SSF51011">
    <property type="entry name" value="Glycosyl hydrolase domain"/>
    <property type="match status" value="1"/>
</dbReference>
<dbReference type="PRINTS" id="PR00110">
    <property type="entry name" value="ALPHAAMYLASE"/>
</dbReference>
<keyword evidence="8" id="KW-0106">Calcium</keyword>
<comment type="catalytic activity">
    <reaction evidence="1 12">
        <text>Endohydrolysis of (1-&gt;4)-alpha-D-glucosidic linkages in polysaccharides containing three or more (1-&gt;4)-alpha-linked D-glucose units.</text>
        <dbReference type="EC" id="3.2.1.1"/>
    </reaction>
</comment>
<dbReference type="Gene3D" id="3.20.20.80">
    <property type="entry name" value="Glycosidases"/>
    <property type="match status" value="1"/>
</dbReference>
<dbReference type="InterPro" id="IPR013784">
    <property type="entry name" value="Carb-bd-like_fold"/>
</dbReference>
<dbReference type="GO" id="GO:0004556">
    <property type="term" value="F:alpha-amylase activity"/>
    <property type="evidence" value="ECO:0007669"/>
    <property type="project" value="UniProtKB-EC"/>
</dbReference>
<gene>
    <name evidence="16" type="ORF">J2X21_001596</name>
</gene>
<evidence type="ECO:0000259" key="15">
    <source>
        <dbReference type="PROSITE" id="PS51166"/>
    </source>
</evidence>
<evidence type="ECO:0000256" key="1">
    <source>
        <dbReference type="ARBA" id="ARBA00000548"/>
    </source>
</evidence>
<proteinExistence type="inferred from homology"/>